<gene>
    <name evidence="1" type="ORF">EG849_15010</name>
</gene>
<evidence type="ECO:0000313" key="1">
    <source>
        <dbReference type="EMBL" id="RRJ88024.1"/>
    </source>
</evidence>
<name>A0A3P3VZU6_9FLAO</name>
<dbReference type="AlphaFoldDB" id="A0A3P3VZU6"/>
<reference evidence="1 2" key="1">
    <citation type="submission" date="2018-11" db="EMBL/GenBank/DDBJ databases">
        <title>Flavobacterium sp. nov., YIM 102600 draft genome.</title>
        <authorList>
            <person name="Li G."/>
            <person name="Jiang Y."/>
        </authorList>
    </citation>
    <scope>NUCLEOTIDE SEQUENCE [LARGE SCALE GENOMIC DNA]</scope>
    <source>
        <strain evidence="1 2">YIM 102600</strain>
    </source>
</reference>
<sequence>MDELDNFFDVLPFDDFEKTEKFAPFQAVRQSWAAADTLARGDSNWILGNFSNTLEGACESSTPSRISSRAVLFVRHAGDYQGKSLYVFIHS</sequence>
<dbReference type="EMBL" id="RQVR01000030">
    <property type="protein sequence ID" value="RRJ88024.1"/>
    <property type="molecule type" value="Genomic_DNA"/>
</dbReference>
<evidence type="ECO:0000313" key="2">
    <source>
        <dbReference type="Proteomes" id="UP000271937"/>
    </source>
</evidence>
<dbReference type="Proteomes" id="UP000271937">
    <property type="component" value="Unassembled WGS sequence"/>
</dbReference>
<accession>A0A3P3VZU6</accession>
<proteinExistence type="predicted"/>
<keyword evidence="2" id="KW-1185">Reference proteome</keyword>
<dbReference type="OrthoDB" id="9898092at2"/>
<comment type="caution">
    <text evidence="1">The sequence shown here is derived from an EMBL/GenBank/DDBJ whole genome shotgun (WGS) entry which is preliminary data.</text>
</comment>
<dbReference type="RefSeq" id="WP_125014186.1">
    <property type="nucleotide sequence ID" value="NZ_RQVR01000030.1"/>
</dbReference>
<organism evidence="1 2">
    <name type="scientific">Flavobacterium macacae</name>
    <dbReference type="NCBI Taxonomy" id="2488993"/>
    <lineage>
        <taxon>Bacteria</taxon>
        <taxon>Pseudomonadati</taxon>
        <taxon>Bacteroidota</taxon>
        <taxon>Flavobacteriia</taxon>
        <taxon>Flavobacteriales</taxon>
        <taxon>Flavobacteriaceae</taxon>
        <taxon>Flavobacterium</taxon>
    </lineage>
</organism>
<protein>
    <submittedName>
        <fullName evidence="1">Uncharacterized protein</fullName>
    </submittedName>
</protein>